<dbReference type="Pfam" id="PF00085">
    <property type="entry name" value="Thioredoxin"/>
    <property type="match status" value="2"/>
</dbReference>
<organism evidence="4">
    <name type="scientific">Oikopleura dioica</name>
    <name type="common">Tunicate</name>
    <dbReference type="NCBI Taxonomy" id="34765"/>
    <lineage>
        <taxon>Eukaryota</taxon>
        <taxon>Metazoa</taxon>
        <taxon>Chordata</taxon>
        <taxon>Tunicata</taxon>
        <taxon>Appendicularia</taxon>
        <taxon>Copelata</taxon>
        <taxon>Oikopleuridae</taxon>
        <taxon>Oikopleura</taxon>
    </lineage>
</organism>
<dbReference type="SMART" id="SM00241">
    <property type="entry name" value="ZP"/>
    <property type="match status" value="1"/>
</dbReference>
<dbReference type="EMBL" id="FN656170">
    <property type="protein sequence ID" value="CBY40912.1"/>
    <property type="molecule type" value="Genomic_DNA"/>
</dbReference>
<dbReference type="GO" id="GO:0006457">
    <property type="term" value="P:protein folding"/>
    <property type="evidence" value="ECO:0007669"/>
    <property type="project" value="TreeGrafter"/>
</dbReference>
<dbReference type="Pfam" id="PF00100">
    <property type="entry name" value="Zona_pellucida"/>
    <property type="match status" value="1"/>
</dbReference>
<reference evidence="4" key="1">
    <citation type="journal article" date="2010" name="Science">
        <title>Plasticity of animal genome architecture unmasked by rapid evolution of a pelagic tunicate.</title>
        <authorList>
            <person name="Denoeud F."/>
            <person name="Henriet S."/>
            <person name="Mungpakdee S."/>
            <person name="Aury J.M."/>
            <person name="Da Silva C."/>
            <person name="Brinkmann H."/>
            <person name="Mikhaleva J."/>
            <person name="Olsen L.C."/>
            <person name="Jubin C."/>
            <person name="Canestro C."/>
            <person name="Bouquet J.M."/>
            <person name="Danks G."/>
            <person name="Poulain J."/>
            <person name="Campsteijn C."/>
            <person name="Adamski M."/>
            <person name="Cross I."/>
            <person name="Yadetie F."/>
            <person name="Muffato M."/>
            <person name="Louis A."/>
            <person name="Butcher S."/>
            <person name="Tsagkogeorga G."/>
            <person name="Konrad A."/>
            <person name="Singh S."/>
            <person name="Jensen M.F."/>
            <person name="Cong E.H."/>
            <person name="Eikeseth-Otteraa H."/>
            <person name="Noel B."/>
            <person name="Anthouard V."/>
            <person name="Porcel B.M."/>
            <person name="Kachouri-Lafond R."/>
            <person name="Nishino A."/>
            <person name="Ugolini M."/>
            <person name="Chourrout P."/>
            <person name="Nishida H."/>
            <person name="Aasland R."/>
            <person name="Huzurbazar S."/>
            <person name="Westhof E."/>
            <person name="Delsuc F."/>
            <person name="Lehrach H."/>
            <person name="Reinhardt R."/>
            <person name="Weissenbach J."/>
            <person name="Roy S.W."/>
            <person name="Artiguenave F."/>
            <person name="Postlethwait J.H."/>
            <person name="Manak J.R."/>
            <person name="Thompson E.M."/>
            <person name="Jaillon O."/>
            <person name="Du Pasquier L."/>
            <person name="Boudinot P."/>
            <person name="Liberles D.A."/>
            <person name="Volff J.N."/>
            <person name="Philippe H."/>
            <person name="Lenhard B."/>
            <person name="Roest Crollius H."/>
            <person name="Wincker P."/>
            <person name="Chourrout D."/>
        </authorList>
    </citation>
    <scope>NUCLEOTIDE SEQUENCE [LARGE SCALE GENOMIC DNA]</scope>
</reference>
<protein>
    <recommendedName>
        <fullName evidence="5">Thioredoxin domain-containing protein</fullName>
    </recommendedName>
</protein>
<sequence>MKLLPFFITLAKSEDVFKLQRFGTSWCGPCYKLDDVWRELKSVTENIELETIDCMSQPDYCSSRGITTFPKIILQKNDEHFADFPDLLDRSVFELKKFLLDATGPAPDDVVIPISENTFDLFVEESRLSVVSFHVDWCKPCSKMTEDLVHLARERNWGDDIQFATFDCSFYPSKCDELQVHAYPSLQFHRSGKPLPDSEILGALNHTELVEVIDIMIEQKPMQKRDVSISRGDEALESLAIAHTSTNGASKSNKCLDSYSFYDGTLDQRQTGCWAHDDSRNACLIANPDCLQLECKSDRMEGFIRLDAFNDPTLVAADVTELLNFSDDNCEPEIIYNEQRSGIFFSIKLGQCGMTAESSELEQGLLIKFSQVFHFTKKTVAGARIFFANDFASEFGFNCFYTSSTVTDRSKYSVTTNIINSNIEKFVNWDQTFGIRFFENENYETEIDATNLLIGDRVNARVEWREEFDANFPVEFFIHQCTISNHENDKDFMVIRDGCLSELAKTEMHSDEAYSSKTIDFSYESFTFEKQEFSFELFLQCSISLCLKADRIFGSCGIPPTCPDGYISVL</sequence>
<dbReference type="GO" id="GO:0005783">
    <property type="term" value="C:endoplasmic reticulum"/>
    <property type="evidence" value="ECO:0007669"/>
    <property type="project" value="TreeGrafter"/>
</dbReference>
<name>E4YZN4_OIKDI</name>
<evidence type="ECO:0008006" key="5">
    <source>
        <dbReference type="Google" id="ProtNLM"/>
    </source>
</evidence>
<dbReference type="InterPro" id="IPR042235">
    <property type="entry name" value="ZP-C_dom"/>
</dbReference>
<evidence type="ECO:0000313" key="4">
    <source>
        <dbReference type="EMBL" id="CBY40912.1"/>
    </source>
</evidence>
<dbReference type="InterPro" id="IPR001507">
    <property type="entry name" value="ZP_dom"/>
</dbReference>
<dbReference type="InterPro" id="IPR055355">
    <property type="entry name" value="ZP-C"/>
</dbReference>
<keyword evidence="1" id="KW-1015">Disulfide bond</keyword>
<feature type="domain" description="ZP" evidence="2">
    <location>
        <begin position="294"/>
        <end position="563"/>
    </location>
</feature>
<dbReference type="CDD" id="cd02961">
    <property type="entry name" value="PDI_a_family"/>
    <property type="match status" value="2"/>
</dbReference>
<dbReference type="InterPro" id="IPR013766">
    <property type="entry name" value="Thioredoxin_domain"/>
</dbReference>
<dbReference type="InterPro" id="IPR051063">
    <property type="entry name" value="PDI"/>
</dbReference>
<proteinExistence type="predicted"/>
<accession>E4YZN4</accession>
<dbReference type="Gene3D" id="2.60.40.4100">
    <property type="entry name" value="Zona pellucida, ZP-C domain"/>
    <property type="match status" value="1"/>
</dbReference>
<dbReference type="InterPro" id="IPR036249">
    <property type="entry name" value="Thioredoxin-like_sf"/>
</dbReference>
<dbReference type="GO" id="GO:0003756">
    <property type="term" value="F:protein disulfide isomerase activity"/>
    <property type="evidence" value="ECO:0007669"/>
    <property type="project" value="TreeGrafter"/>
</dbReference>
<evidence type="ECO:0000259" key="2">
    <source>
        <dbReference type="PROSITE" id="PS51034"/>
    </source>
</evidence>
<dbReference type="AlphaFoldDB" id="E4YZN4"/>
<dbReference type="Proteomes" id="UP000011014">
    <property type="component" value="Unassembled WGS sequence"/>
</dbReference>
<gene>
    <name evidence="4" type="ORF">GSOID_T00022954001</name>
</gene>
<dbReference type="Gene3D" id="3.40.30.10">
    <property type="entry name" value="Glutaredoxin"/>
    <property type="match status" value="2"/>
</dbReference>
<evidence type="ECO:0000259" key="3">
    <source>
        <dbReference type="PROSITE" id="PS51352"/>
    </source>
</evidence>
<dbReference type="SUPFAM" id="SSF52833">
    <property type="entry name" value="Thioredoxin-like"/>
    <property type="match status" value="2"/>
</dbReference>
<dbReference type="PROSITE" id="PS51352">
    <property type="entry name" value="THIOREDOXIN_2"/>
    <property type="match status" value="1"/>
</dbReference>
<dbReference type="PANTHER" id="PTHR45672">
    <property type="entry name" value="PROTEIN DISULFIDE-ISOMERASE C17H9.14C-RELATED"/>
    <property type="match status" value="1"/>
</dbReference>
<evidence type="ECO:0000256" key="1">
    <source>
        <dbReference type="ARBA" id="ARBA00023157"/>
    </source>
</evidence>
<dbReference type="PROSITE" id="PS51034">
    <property type="entry name" value="ZP_2"/>
    <property type="match status" value="1"/>
</dbReference>
<feature type="domain" description="Thioredoxin" evidence="3">
    <location>
        <begin position="100"/>
        <end position="218"/>
    </location>
</feature>